<dbReference type="PROSITE" id="PS50005">
    <property type="entry name" value="TPR"/>
    <property type="match status" value="2"/>
</dbReference>
<dbReference type="Gene3D" id="1.25.40.10">
    <property type="entry name" value="Tetratricopeptide repeat domain"/>
    <property type="match status" value="3"/>
</dbReference>
<evidence type="ECO:0000256" key="2">
    <source>
        <dbReference type="ARBA" id="ARBA00022490"/>
    </source>
</evidence>
<evidence type="ECO:0000259" key="7">
    <source>
        <dbReference type="SMART" id="SM00727"/>
    </source>
</evidence>
<dbReference type="PANTHER" id="PTHR22904:SF523">
    <property type="entry name" value="STRESS-INDUCED-PHOSPHOPROTEIN 1"/>
    <property type="match status" value="1"/>
</dbReference>
<dbReference type="Pfam" id="PF17830">
    <property type="entry name" value="STI1-HOP_DP"/>
    <property type="match status" value="2"/>
</dbReference>
<evidence type="ECO:0000256" key="3">
    <source>
        <dbReference type="ARBA" id="ARBA00022737"/>
    </source>
</evidence>
<feature type="region of interest" description="Disordered" evidence="6">
    <location>
        <begin position="187"/>
        <end position="245"/>
    </location>
</feature>
<dbReference type="InterPro" id="IPR019734">
    <property type="entry name" value="TPR_rpt"/>
</dbReference>
<keyword evidence="4 5" id="KW-0802">TPR repeat</keyword>
<dbReference type="EMBL" id="BQXS01012517">
    <property type="protein sequence ID" value="GKT24325.1"/>
    <property type="molecule type" value="Genomic_DNA"/>
</dbReference>
<evidence type="ECO:0000256" key="6">
    <source>
        <dbReference type="SAM" id="MobiDB-lite"/>
    </source>
</evidence>
<keyword evidence="3" id="KW-0677">Repeat</keyword>
<dbReference type="Pfam" id="PF07719">
    <property type="entry name" value="TPR_2"/>
    <property type="match status" value="1"/>
</dbReference>
<protein>
    <submittedName>
        <fullName evidence="8">Hsp70-Hsp90 organizing protein</fullName>
    </submittedName>
</protein>
<dbReference type="SMART" id="SM00727">
    <property type="entry name" value="STI1"/>
    <property type="match status" value="1"/>
</dbReference>
<organism evidence="8 9">
    <name type="scientific">Aduncisulcus paluster</name>
    <dbReference type="NCBI Taxonomy" id="2918883"/>
    <lineage>
        <taxon>Eukaryota</taxon>
        <taxon>Metamonada</taxon>
        <taxon>Carpediemonas-like organisms</taxon>
        <taxon>Aduncisulcus</taxon>
    </lineage>
</organism>
<dbReference type="Pfam" id="PF13432">
    <property type="entry name" value="TPR_16"/>
    <property type="match status" value="2"/>
</dbReference>
<evidence type="ECO:0000313" key="9">
    <source>
        <dbReference type="Proteomes" id="UP001057375"/>
    </source>
</evidence>
<sequence length="567" mass="63538">MADLKARAIALYKEKKYDESIEVFNEAIALAPEDSKLYANRCAVFTAAARFDEAVSDADKVIELEPDWVRGYSRKGNALLRSGKLEEASALYEEASAKFPEDSSIIDGKKILEAKMQESTNALMRQMQEMFSNLETRARAHPNLSKYCSDPEYIKILREAEGNPQALIGKMQDPRISETLTTLMGLPTGMGGMPPPSSNPYSPMSTPSMSSPSSAAPSHHSVHKEEEVKKEEEEEEEEEEELDAEQLEAKKLKEEGTALFKGKKYAEAIEKYESTLKLTPKDPSLYGNIASSYMKLSKFDEALVAINKSIEVCKEVFPGFEFTAKMFTRKGAICEKLGDLPCAIEAYKNAMSESKNKKTLKLLRDCEKKHKEAKRLAYLSPEKAAEAKAKGIEAYKKSNFADAVKFFTEAIERHPEDPSFYLNRAMTFIKLGEFHYVERDCDDALKLDPTLWKAYARKGKAQLVMKKYWKCLDTFADGLKIAPGNKELIEGQMETYTAIQGMQTSGDREEIAKRAMEDPEIRNIIQDPAMQHILESMRTDPSAAQKFMSDPMVAAKLNKLIAAGIVG</sequence>
<reference evidence="8" key="1">
    <citation type="submission" date="2022-03" db="EMBL/GenBank/DDBJ databases">
        <title>Draft genome sequence of Aduncisulcus paluster, a free-living microaerophilic Fornicata.</title>
        <authorList>
            <person name="Yuyama I."/>
            <person name="Kume K."/>
            <person name="Tamura T."/>
            <person name="Inagaki Y."/>
            <person name="Hashimoto T."/>
        </authorList>
    </citation>
    <scope>NUCLEOTIDE SEQUENCE</scope>
    <source>
        <strain evidence="8">NY0171</strain>
    </source>
</reference>
<dbReference type="InterPro" id="IPR013105">
    <property type="entry name" value="TPR_2"/>
</dbReference>
<dbReference type="Proteomes" id="UP001057375">
    <property type="component" value="Unassembled WGS sequence"/>
</dbReference>
<feature type="domain" description="STI1" evidence="7">
    <location>
        <begin position="518"/>
        <end position="557"/>
    </location>
</feature>
<name>A0ABQ5K0D3_9EUKA</name>
<dbReference type="Gene3D" id="1.10.260.100">
    <property type="match status" value="2"/>
</dbReference>
<dbReference type="SUPFAM" id="SSF48452">
    <property type="entry name" value="TPR-like"/>
    <property type="match status" value="1"/>
</dbReference>
<dbReference type="PANTHER" id="PTHR22904">
    <property type="entry name" value="TPR REPEAT CONTAINING PROTEIN"/>
    <property type="match status" value="1"/>
</dbReference>
<feature type="repeat" description="TPR" evidence="5">
    <location>
        <begin position="249"/>
        <end position="282"/>
    </location>
</feature>
<evidence type="ECO:0000313" key="8">
    <source>
        <dbReference type="EMBL" id="GKT24325.1"/>
    </source>
</evidence>
<dbReference type="InterPro" id="IPR041243">
    <property type="entry name" value="STI1/HOP_DP"/>
</dbReference>
<feature type="compositionally biased region" description="Low complexity" evidence="6">
    <location>
        <begin position="199"/>
        <end position="218"/>
    </location>
</feature>
<dbReference type="Pfam" id="PF13414">
    <property type="entry name" value="TPR_11"/>
    <property type="match status" value="1"/>
</dbReference>
<comment type="caution">
    <text evidence="8">The sequence shown here is derived from an EMBL/GenBank/DDBJ whole genome shotgun (WGS) entry which is preliminary data.</text>
</comment>
<keyword evidence="2" id="KW-0963">Cytoplasm</keyword>
<evidence type="ECO:0000256" key="5">
    <source>
        <dbReference type="PROSITE-ProRule" id="PRU00339"/>
    </source>
</evidence>
<proteinExistence type="predicted"/>
<evidence type="ECO:0000256" key="1">
    <source>
        <dbReference type="ARBA" id="ARBA00004496"/>
    </source>
</evidence>
<dbReference type="InterPro" id="IPR011990">
    <property type="entry name" value="TPR-like_helical_dom_sf"/>
</dbReference>
<keyword evidence="9" id="KW-1185">Reference proteome</keyword>
<evidence type="ECO:0000256" key="4">
    <source>
        <dbReference type="ARBA" id="ARBA00022803"/>
    </source>
</evidence>
<gene>
    <name evidence="8" type="ORF">ADUPG1_012699</name>
</gene>
<feature type="repeat" description="TPR" evidence="5">
    <location>
        <begin position="384"/>
        <end position="417"/>
    </location>
</feature>
<dbReference type="SMART" id="SM00028">
    <property type="entry name" value="TPR"/>
    <property type="match status" value="9"/>
</dbReference>
<comment type="subcellular location">
    <subcellularLocation>
        <location evidence="1">Cytoplasm</location>
    </subcellularLocation>
</comment>
<feature type="compositionally biased region" description="Acidic residues" evidence="6">
    <location>
        <begin position="232"/>
        <end position="245"/>
    </location>
</feature>
<dbReference type="InterPro" id="IPR006636">
    <property type="entry name" value="STI1_HS-bd"/>
</dbReference>
<accession>A0ABQ5K0D3</accession>